<dbReference type="InterPro" id="IPR035647">
    <property type="entry name" value="EFG_III/V"/>
</dbReference>
<dbReference type="PANTHER" id="PTHR43512:SF7">
    <property type="entry name" value="TRANSLATION FACTOR GUF1, MITOCHONDRIAL"/>
    <property type="match status" value="1"/>
</dbReference>
<dbReference type="FunFam" id="3.30.70.870:FF:000004">
    <property type="entry name" value="Translation factor GUF1, mitochondrial"/>
    <property type="match status" value="1"/>
</dbReference>
<dbReference type="PRINTS" id="PR00315">
    <property type="entry name" value="ELONGATNFCT"/>
</dbReference>
<dbReference type="GO" id="GO:0005525">
    <property type="term" value="F:GTP binding"/>
    <property type="evidence" value="ECO:0007669"/>
    <property type="project" value="UniProtKB-UniRule"/>
</dbReference>
<keyword evidence="10" id="KW-1185">Reference proteome</keyword>
<dbReference type="FunFam" id="3.40.50.300:FF:000078">
    <property type="entry name" value="Elongation factor 4"/>
    <property type="match status" value="1"/>
</dbReference>
<dbReference type="WBParaSite" id="TCONS_00002055.p1">
    <property type="protein sequence ID" value="TCONS_00002055.p1"/>
    <property type="gene ID" value="XLOC_001956"/>
</dbReference>
<dbReference type="AlphaFoldDB" id="A0A0K0ET10"/>
<dbReference type="PROSITE" id="PS51722">
    <property type="entry name" value="G_TR_2"/>
    <property type="match status" value="1"/>
</dbReference>
<dbReference type="EC" id="3.6.5.n1" evidence="8"/>
<dbReference type="Gene3D" id="3.30.70.2570">
    <property type="entry name" value="Elongation factor 4, C-terminal domain"/>
    <property type="match status" value="1"/>
</dbReference>
<dbReference type="InterPro" id="IPR005225">
    <property type="entry name" value="Small_GTP-bd"/>
</dbReference>
<dbReference type="PROSITE" id="PS00301">
    <property type="entry name" value="G_TR_1"/>
    <property type="match status" value="1"/>
</dbReference>
<dbReference type="HAMAP" id="MF_00071">
    <property type="entry name" value="LepA"/>
    <property type="match status" value="1"/>
</dbReference>
<evidence type="ECO:0000256" key="5">
    <source>
        <dbReference type="ARBA" id="ARBA00023128"/>
    </source>
</evidence>
<evidence type="ECO:0000256" key="1">
    <source>
        <dbReference type="ARBA" id="ARBA00005454"/>
    </source>
</evidence>
<name>A0A0K0ET10_STRER</name>
<dbReference type="GO" id="GO:0006412">
    <property type="term" value="P:translation"/>
    <property type="evidence" value="ECO:0007669"/>
    <property type="project" value="UniProtKB-KW"/>
</dbReference>
<dbReference type="CDD" id="cd03709">
    <property type="entry name" value="lepA_C"/>
    <property type="match status" value="1"/>
</dbReference>
<dbReference type="SUPFAM" id="SSF54980">
    <property type="entry name" value="EF-G C-terminal domain-like"/>
    <property type="match status" value="2"/>
</dbReference>
<keyword evidence="8" id="KW-0648">Protein biosynthesis</keyword>
<feature type="binding site" evidence="8">
    <location>
        <begin position="38"/>
        <end position="45"/>
    </location>
    <ligand>
        <name>GTP</name>
        <dbReference type="ChEBI" id="CHEBI:37565"/>
    </ligand>
</feature>
<dbReference type="PANTHER" id="PTHR43512">
    <property type="entry name" value="TRANSLATION FACTOR GUF1-RELATED"/>
    <property type="match status" value="1"/>
</dbReference>
<keyword evidence="7 8" id="KW-0472">Membrane</keyword>
<proteinExistence type="inferred from homology"/>
<dbReference type="Pfam" id="PF00009">
    <property type="entry name" value="GTP_EFTU"/>
    <property type="match status" value="1"/>
</dbReference>
<dbReference type="InterPro" id="IPR027417">
    <property type="entry name" value="P-loop_NTPase"/>
</dbReference>
<dbReference type="InterPro" id="IPR013842">
    <property type="entry name" value="LepA_CTD"/>
</dbReference>
<dbReference type="InterPro" id="IPR006297">
    <property type="entry name" value="EF-4"/>
</dbReference>
<dbReference type="Gene3D" id="3.40.50.300">
    <property type="entry name" value="P-loop containing nucleotide triphosphate hydrolases"/>
    <property type="match status" value="1"/>
</dbReference>
<dbReference type="Gene3D" id="3.30.70.240">
    <property type="match status" value="1"/>
</dbReference>
<dbReference type="InterPro" id="IPR038363">
    <property type="entry name" value="LepA_C_sf"/>
</dbReference>
<evidence type="ECO:0000256" key="4">
    <source>
        <dbReference type="ARBA" id="ARBA00022801"/>
    </source>
</evidence>
<dbReference type="Gene3D" id="3.30.70.870">
    <property type="entry name" value="Elongation Factor G (Translational Gtpase), domain 3"/>
    <property type="match status" value="1"/>
</dbReference>
<dbReference type="CDD" id="cd01890">
    <property type="entry name" value="LepA"/>
    <property type="match status" value="1"/>
</dbReference>
<evidence type="ECO:0000256" key="7">
    <source>
        <dbReference type="ARBA" id="ARBA00023136"/>
    </source>
</evidence>
<dbReference type="GO" id="GO:0097177">
    <property type="term" value="F:mitochondrial ribosome binding"/>
    <property type="evidence" value="ECO:0007669"/>
    <property type="project" value="TreeGrafter"/>
</dbReference>
<dbReference type="InterPro" id="IPR031157">
    <property type="entry name" value="G_TR_CS"/>
</dbReference>
<comment type="catalytic activity">
    <reaction evidence="8">
        <text>GTP + H2O = GDP + phosphate + H(+)</text>
        <dbReference type="Rhea" id="RHEA:19669"/>
        <dbReference type="ChEBI" id="CHEBI:15377"/>
        <dbReference type="ChEBI" id="CHEBI:15378"/>
        <dbReference type="ChEBI" id="CHEBI:37565"/>
        <dbReference type="ChEBI" id="CHEBI:43474"/>
        <dbReference type="ChEBI" id="CHEBI:58189"/>
        <dbReference type="EC" id="3.6.5.n1"/>
    </reaction>
</comment>
<reference evidence="11" key="1">
    <citation type="submission" date="2015-08" db="UniProtKB">
        <authorList>
            <consortium name="WormBaseParasite"/>
        </authorList>
    </citation>
    <scope>IDENTIFICATION</scope>
</reference>
<dbReference type="FunFam" id="3.30.70.240:FF:000007">
    <property type="entry name" value="Translation factor GUF1, mitochondrial"/>
    <property type="match status" value="1"/>
</dbReference>
<dbReference type="GO" id="GO:0005759">
    <property type="term" value="C:mitochondrial matrix"/>
    <property type="evidence" value="ECO:0007669"/>
    <property type="project" value="UniProtKB-UniRule"/>
</dbReference>
<evidence type="ECO:0000256" key="6">
    <source>
        <dbReference type="ARBA" id="ARBA00023134"/>
    </source>
</evidence>
<comment type="similarity">
    <text evidence="8">Belongs to the GTP-binding elongation factor family. LepA subfamily.</text>
</comment>
<dbReference type="SUPFAM" id="SSF52540">
    <property type="entry name" value="P-loop containing nucleoside triphosphate hydrolases"/>
    <property type="match status" value="1"/>
</dbReference>
<keyword evidence="5 8" id="KW-0496">Mitochondrion</keyword>
<feature type="domain" description="Tr-type G" evidence="9">
    <location>
        <begin position="29"/>
        <end position="206"/>
    </location>
</feature>
<protein>
    <recommendedName>
        <fullName evidence="8">Translation factor GUF1 homolog, mitochondrial</fullName>
        <ecNumber evidence="8">3.6.5.n1</ecNumber>
    </recommendedName>
    <alternativeName>
        <fullName evidence="8">Elongation factor 4 homolog</fullName>
        <shortName evidence="8">EF-4</shortName>
    </alternativeName>
    <alternativeName>
        <fullName evidence="8">GTPase GUF1 homolog</fullName>
    </alternativeName>
    <alternativeName>
        <fullName evidence="8">Ribosomal back-translocase</fullName>
    </alternativeName>
</protein>
<keyword evidence="3 8" id="KW-0999">Mitochondrion inner membrane</keyword>
<evidence type="ECO:0000313" key="10">
    <source>
        <dbReference type="Proteomes" id="UP000035681"/>
    </source>
</evidence>
<dbReference type="InterPro" id="IPR004161">
    <property type="entry name" value="EFTu-like_2"/>
</dbReference>
<dbReference type="InterPro" id="IPR009000">
    <property type="entry name" value="Transl_B-barrel_sf"/>
</dbReference>
<dbReference type="Pfam" id="PF00679">
    <property type="entry name" value="EFG_C"/>
    <property type="match status" value="1"/>
</dbReference>
<evidence type="ECO:0000256" key="2">
    <source>
        <dbReference type="ARBA" id="ARBA00022741"/>
    </source>
</evidence>
<comment type="subcellular location">
    <subcellularLocation>
        <location evidence="8">Mitochondrion inner membrane</location>
        <topology evidence="8">Peripheral membrane protein</topology>
        <orientation evidence="8">Matrix side</orientation>
    </subcellularLocation>
</comment>
<comment type="function">
    <text evidence="8">Promotes mitochondrial protein synthesis. May act as a fidelity factor of the translation reaction, by catalyzing a one-codon backward translocation of tRNAs on improperly translocated ribosomes. Binds to mitochondrial ribosomes in a GTP-dependent manner.</text>
</comment>
<dbReference type="Gene3D" id="2.40.30.10">
    <property type="entry name" value="Translation factors"/>
    <property type="match status" value="1"/>
</dbReference>
<dbReference type="NCBIfam" id="TIGR01393">
    <property type="entry name" value="lepA"/>
    <property type="match status" value="1"/>
</dbReference>
<dbReference type="InterPro" id="IPR035654">
    <property type="entry name" value="LepA_IV"/>
</dbReference>
<dbReference type="Pfam" id="PF03144">
    <property type="entry name" value="GTP_EFTU_D2"/>
    <property type="match status" value="1"/>
</dbReference>
<accession>A0A0K0ET10</accession>
<dbReference type="STRING" id="6248.A0A0K0ET10"/>
<organism evidence="11">
    <name type="scientific">Strongyloides stercoralis</name>
    <name type="common">Threadworm</name>
    <dbReference type="NCBI Taxonomy" id="6248"/>
    <lineage>
        <taxon>Eukaryota</taxon>
        <taxon>Metazoa</taxon>
        <taxon>Ecdysozoa</taxon>
        <taxon>Nematoda</taxon>
        <taxon>Chromadorea</taxon>
        <taxon>Rhabditida</taxon>
        <taxon>Tylenchina</taxon>
        <taxon>Panagrolaimomorpha</taxon>
        <taxon>Strongyloidoidea</taxon>
        <taxon>Strongyloididae</taxon>
        <taxon>Strongyloides</taxon>
    </lineage>
</organism>
<dbReference type="FunFam" id="2.40.30.10:FF:000015">
    <property type="entry name" value="Translation factor GUF1, mitochondrial"/>
    <property type="match status" value="1"/>
</dbReference>
<dbReference type="InterPro" id="IPR000795">
    <property type="entry name" value="T_Tr_GTP-bd_dom"/>
</dbReference>
<keyword evidence="4 8" id="KW-0378">Hydrolase</keyword>
<dbReference type="NCBIfam" id="TIGR00231">
    <property type="entry name" value="small_GTP"/>
    <property type="match status" value="1"/>
</dbReference>
<evidence type="ECO:0000313" key="11">
    <source>
        <dbReference type="WBParaSite" id="SSTP_0001258600.1"/>
    </source>
</evidence>
<dbReference type="SMART" id="SM00838">
    <property type="entry name" value="EFG_C"/>
    <property type="match status" value="1"/>
</dbReference>
<dbReference type="WBParaSite" id="SSTP_0001258600.1">
    <property type="protein sequence ID" value="SSTP_0001258600.1"/>
    <property type="gene ID" value="SSTP_0001258600"/>
</dbReference>
<dbReference type="Pfam" id="PF06421">
    <property type="entry name" value="LepA_C"/>
    <property type="match status" value="1"/>
</dbReference>
<dbReference type="GO" id="GO:0005743">
    <property type="term" value="C:mitochondrial inner membrane"/>
    <property type="evidence" value="ECO:0007669"/>
    <property type="project" value="UniProtKB-SubCell"/>
</dbReference>
<evidence type="ECO:0000256" key="3">
    <source>
        <dbReference type="ARBA" id="ARBA00022792"/>
    </source>
</evidence>
<dbReference type="InterPro" id="IPR000640">
    <property type="entry name" value="EFG_V-like"/>
</dbReference>
<feature type="binding site" evidence="8">
    <location>
        <begin position="153"/>
        <end position="156"/>
    </location>
    <ligand>
        <name>GTP</name>
        <dbReference type="ChEBI" id="CHEBI:37565"/>
    </ligand>
</feature>
<dbReference type="GO" id="GO:0045727">
    <property type="term" value="P:positive regulation of translation"/>
    <property type="evidence" value="ECO:0007669"/>
    <property type="project" value="UniProtKB-UniRule"/>
</dbReference>
<keyword evidence="2 8" id="KW-0547">Nucleotide-binding</keyword>
<sequence length="638" mass="71501">MKQVKSLGRRIARSNDPAKLSSLEEFVPTKIRNFGIVAHVDHGKSTLADRMLQLTNVVDSNAKIAQVLDKLQVEKERGITVKAQTCSMIYKDYLINLIDTPGHVDFSFEVARSLAACNGIVLLVAANQGVQAQTISNFWLAFERDLSMIPVVNKVDLKTANVPKVQNELKLLFDVDEKEIIKISAKSGLNVPDVLDAIIDRLPPPSGNRDTHFEGLIFDSWYEQFRGAIPLVLIKNGSISRGQKIHSLNNDKSYEVIEVGVMHPDMTPCQTLYAGQVGYVICNMKTVKEATVGETLFDPTSPEPIKNVEVFKPVKPTIYAGLYPLETSNYENLKLAVERLSLNDPSVVITSDSSPALGLGWKVGFLGILHMEVFSARLSQEYDETVILTSPNVEFLAEIVDNENVRKRRYNGNSVIKILDVSTFPEPTDVKRYLEPMVNLTVLVPNEYMSTVNALCSERRGSRGEIKSIDEDRMLINWRMPLTEVVTGFFEKLKYLTSGYASFDYELDGYDKVNLTKLGIHINGKEINEFSMVVPTSMAMGRAKMIVNRLKEEIPRQQYEVNIKATFGDSPKPVYQGTIKAWKKDFSQLLKGNFGGGGMERLNKKLSHQKKGKEKMKNLGQIQVPKEAFINVLKNTDN</sequence>
<dbReference type="GO" id="GO:0003924">
    <property type="term" value="F:GTPase activity"/>
    <property type="evidence" value="ECO:0007669"/>
    <property type="project" value="UniProtKB-UniRule"/>
</dbReference>
<evidence type="ECO:0000259" key="9">
    <source>
        <dbReference type="PROSITE" id="PS51722"/>
    </source>
</evidence>
<dbReference type="SUPFAM" id="SSF50447">
    <property type="entry name" value="Translation proteins"/>
    <property type="match status" value="1"/>
</dbReference>
<comment type="similarity">
    <text evidence="1">Belongs to the TRAFAC class translation factor GTPase superfamily. Classic translation factor GTPase family. LepA subfamily.</text>
</comment>
<dbReference type="Proteomes" id="UP000035681">
    <property type="component" value="Unplaced"/>
</dbReference>
<evidence type="ECO:0000256" key="8">
    <source>
        <dbReference type="HAMAP-Rule" id="MF_03137"/>
    </source>
</evidence>
<dbReference type="CDD" id="cd03699">
    <property type="entry name" value="EF4_II"/>
    <property type="match status" value="1"/>
</dbReference>
<feature type="binding site" evidence="8">
    <location>
        <begin position="99"/>
        <end position="103"/>
    </location>
    <ligand>
        <name>GTP</name>
        <dbReference type="ChEBI" id="CHEBI:37565"/>
    </ligand>
</feature>
<keyword evidence="6 8" id="KW-0342">GTP-binding</keyword>